<dbReference type="InterPro" id="IPR015421">
    <property type="entry name" value="PyrdxlP-dep_Trfase_major"/>
</dbReference>
<dbReference type="GO" id="GO:0019752">
    <property type="term" value="P:carboxylic acid metabolic process"/>
    <property type="evidence" value="ECO:0007669"/>
    <property type="project" value="InterPro"/>
</dbReference>
<accession>A0A9N9AUE1</accession>
<keyword evidence="10" id="KW-1185">Reference proteome</keyword>
<dbReference type="Proteomes" id="UP000789706">
    <property type="component" value="Unassembled WGS sequence"/>
</dbReference>
<dbReference type="GO" id="GO:0030170">
    <property type="term" value="F:pyridoxal phosphate binding"/>
    <property type="evidence" value="ECO:0007669"/>
    <property type="project" value="InterPro"/>
</dbReference>
<name>A0A9N9AUE1_9GLOM</name>
<keyword evidence="8" id="KW-0175">Coiled coil</keyword>
<gene>
    <name evidence="9" type="ORF">DEBURN_LOCUS6829</name>
</gene>
<evidence type="ECO:0000256" key="1">
    <source>
        <dbReference type="ARBA" id="ARBA00001933"/>
    </source>
</evidence>
<evidence type="ECO:0000313" key="9">
    <source>
        <dbReference type="EMBL" id="CAG8545401.1"/>
    </source>
</evidence>
<evidence type="ECO:0000256" key="4">
    <source>
        <dbReference type="ARBA" id="ARBA00022898"/>
    </source>
</evidence>
<dbReference type="GO" id="GO:0005737">
    <property type="term" value="C:cytoplasm"/>
    <property type="evidence" value="ECO:0007669"/>
    <property type="project" value="TreeGrafter"/>
</dbReference>
<feature type="coiled-coil region" evidence="8">
    <location>
        <begin position="406"/>
        <end position="433"/>
    </location>
</feature>
<keyword evidence="3" id="KW-0210">Decarboxylase</keyword>
<evidence type="ECO:0000256" key="3">
    <source>
        <dbReference type="ARBA" id="ARBA00022793"/>
    </source>
</evidence>
<dbReference type="GO" id="GO:0016831">
    <property type="term" value="F:carboxy-lyase activity"/>
    <property type="evidence" value="ECO:0007669"/>
    <property type="project" value="UniProtKB-KW"/>
</dbReference>
<evidence type="ECO:0000256" key="7">
    <source>
        <dbReference type="RuleBase" id="RU000382"/>
    </source>
</evidence>
<keyword evidence="5 7" id="KW-0456">Lyase</keyword>
<dbReference type="Gene3D" id="3.40.640.10">
    <property type="entry name" value="Type I PLP-dependent aspartate aminotransferase-like (Major domain)"/>
    <property type="match status" value="1"/>
</dbReference>
<protein>
    <submittedName>
        <fullName evidence="9">6951_t:CDS:1</fullName>
    </submittedName>
</protein>
<dbReference type="EMBL" id="CAJVPK010000744">
    <property type="protein sequence ID" value="CAG8545401.1"/>
    <property type="molecule type" value="Genomic_DNA"/>
</dbReference>
<dbReference type="SUPFAM" id="SSF53383">
    <property type="entry name" value="PLP-dependent transferases"/>
    <property type="match status" value="1"/>
</dbReference>
<dbReference type="PANTHER" id="PTHR45677:SF8">
    <property type="entry name" value="CYSTEINE SULFINIC ACID DECARBOXYLASE"/>
    <property type="match status" value="1"/>
</dbReference>
<evidence type="ECO:0000256" key="2">
    <source>
        <dbReference type="ARBA" id="ARBA00009533"/>
    </source>
</evidence>
<evidence type="ECO:0000256" key="5">
    <source>
        <dbReference type="ARBA" id="ARBA00023239"/>
    </source>
</evidence>
<comment type="caution">
    <text evidence="9">The sequence shown here is derived from an EMBL/GenBank/DDBJ whole genome shotgun (WGS) entry which is preliminary data.</text>
</comment>
<comment type="similarity">
    <text evidence="2 7">Belongs to the group II decarboxylase family.</text>
</comment>
<dbReference type="InterPro" id="IPR002129">
    <property type="entry name" value="PyrdxlP-dep_de-COase"/>
</dbReference>
<dbReference type="AlphaFoldDB" id="A0A9N9AUE1"/>
<evidence type="ECO:0000256" key="8">
    <source>
        <dbReference type="SAM" id="Coils"/>
    </source>
</evidence>
<dbReference type="InterPro" id="IPR015424">
    <property type="entry name" value="PyrdxlP-dep_Trfase"/>
</dbReference>
<dbReference type="OrthoDB" id="392571at2759"/>
<evidence type="ECO:0000256" key="6">
    <source>
        <dbReference type="PIRSR" id="PIRSR602129-50"/>
    </source>
</evidence>
<sequence>MKDLMVKHVNEGRKPGATVVNYKTPEELQELIDLNLEYSGINVEGLIPLIQNILHYSVNTWNPGFMDKLYAGTNPVGIISEMLITLLNANSHVYHVSPALTIIENTVSKELAKLLGMGGITCPGGSFSNQLAMITARNHMFPEIKTKGYFNFGKRLLVFTSSAGHYSIEKTAMSLGLGTDSVIKVSCDEKGRMRVDELELLIKKSIQQGDIPFFINATAGTTVLGAFDPLQEIGKIAKQYNIWFHVDGSWGGSLVFSKKHKYLLDGTNLANTLVINPHKMLGTPLQCSFLLAQNSQIFAQSNSLDAEYLFHKEKNDIGEGTVGCGRKPDAVKLFIGWKIFGIEGYQKRIEHAFIMSKHLLRRLKNHKRFRMVLEEPENLQVCFWYIPEEIEEFWLNEKYKKYNNLKEIIIKNNNEQLKNYENLNNNQENYFKNYKLFKYKLSKITKEIHLKIRRNGKYLFDYSPITLENIELPLFFRIVINSPTINEKLLDSLLDQIEIVGKSVMESLNDNDNRINQINEYTTDIN</sequence>
<keyword evidence="4 6" id="KW-0663">Pyridoxal phosphate</keyword>
<dbReference type="PANTHER" id="PTHR45677">
    <property type="entry name" value="GLUTAMATE DECARBOXYLASE-RELATED"/>
    <property type="match status" value="1"/>
</dbReference>
<organism evidence="9 10">
    <name type="scientific">Diversispora eburnea</name>
    <dbReference type="NCBI Taxonomy" id="1213867"/>
    <lineage>
        <taxon>Eukaryota</taxon>
        <taxon>Fungi</taxon>
        <taxon>Fungi incertae sedis</taxon>
        <taxon>Mucoromycota</taxon>
        <taxon>Glomeromycotina</taxon>
        <taxon>Glomeromycetes</taxon>
        <taxon>Diversisporales</taxon>
        <taxon>Diversisporaceae</taxon>
        <taxon>Diversispora</taxon>
    </lineage>
</organism>
<dbReference type="Pfam" id="PF00282">
    <property type="entry name" value="Pyridoxal_deC"/>
    <property type="match status" value="1"/>
</dbReference>
<proteinExistence type="inferred from homology"/>
<feature type="modified residue" description="N6-(pyridoxal phosphate)lysine" evidence="6">
    <location>
        <position position="279"/>
    </location>
</feature>
<comment type="cofactor">
    <cofactor evidence="1 6 7">
        <name>pyridoxal 5'-phosphate</name>
        <dbReference type="ChEBI" id="CHEBI:597326"/>
    </cofactor>
</comment>
<reference evidence="9" key="1">
    <citation type="submission" date="2021-06" db="EMBL/GenBank/DDBJ databases">
        <authorList>
            <person name="Kallberg Y."/>
            <person name="Tangrot J."/>
            <person name="Rosling A."/>
        </authorList>
    </citation>
    <scope>NUCLEOTIDE SEQUENCE</scope>
    <source>
        <strain evidence="9">AZ414A</strain>
    </source>
</reference>
<dbReference type="Gene3D" id="3.90.1150.170">
    <property type="match status" value="1"/>
</dbReference>
<evidence type="ECO:0000313" key="10">
    <source>
        <dbReference type="Proteomes" id="UP000789706"/>
    </source>
</evidence>